<dbReference type="InterPro" id="IPR041426">
    <property type="entry name" value="Mos1_HTH"/>
</dbReference>
<dbReference type="AlphaFoldDB" id="A0A087TTQ2"/>
<proteinExistence type="predicted"/>
<dbReference type="OMA" id="CAGWITH"/>
<name>A0A087TTQ2_STEMI</name>
<gene>
    <name evidence="2" type="ORF">X975_08932</name>
</gene>
<dbReference type="Pfam" id="PF17906">
    <property type="entry name" value="HTH_48"/>
    <property type="match status" value="1"/>
</dbReference>
<feature type="non-terminal residue" evidence="2">
    <location>
        <position position="223"/>
    </location>
</feature>
<organism evidence="2 3">
    <name type="scientific">Stegodyphus mimosarum</name>
    <name type="common">African social velvet spider</name>
    <dbReference type="NCBI Taxonomy" id="407821"/>
    <lineage>
        <taxon>Eukaryota</taxon>
        <taxon>Metazoa</taxon>
        <taxon>Ecdysozoa</taxon>
        <taxon>Arthropoda</taxon>
        <taxon>Chelicerata</taxon>
        <taxon>Arachnida</taxon>
        <taxon>Araneae</taxon>
        <taxon>Araneomorphae</taxon>
        <taxon>Entelegynae</taxon>
        <taxon>Eresoidea</taxon>
        <taxon>Eresidae</taxon>
        <taxon>Stegodyphus</taxon>
    </lineage>
</organism>
<evidence type="ECO:0000313" key="3">
    <source>
        <dbReference type="Proteomes" id="UP000054359"/>
    </source>
</evidence>
<dbReference type="InterPro" id="IPR036397">
    <property type="entry name" value="RNaseH_sf"/>
</dbReference>
<sequence>MSRRLQIASTLEMRAVIRSLWAKSCNCTEIYGQLHEVYGENAMSRQAIAKWCNMFENGRTDIDDAEREGRPATATNSEIAARVNECILANRRITINKILNELDISHGSVHKIIADQLEFRKVCARWVPRVLMKERKGMRFESAFAFLQRYQTEGNEFLDKIATGDETWIYHFSPETKRSSLEWKHCSSPTRKCVELFHLQERNSLKKKSLDDYPYESNRFLGK</sequence>
<dbReference type="PANTHER" id="PTHR46060">
    <property type="entry name" value="MARINER MOS1 TRANSPOSASE-LIKE PROTEIN"/>
    <property type="match status" value="1"/>
</dbReference>
<keyword evidence="3" id="KW-1185">Reference proteome</keyword>
<dbReference type="InterPro" id="IPR052709">
    <property type="entry name" value="Transposase-MT_Hybrid"/>
</dbReference>
<dbReference type="OrthoDB" id="6418447at2759"/>
<feature type="domain" description="Mos1 transposase HTH" evidence="1">
    <location>
        <begin position="14"/>
        <end position="58"/>
    </location>
</feature>
<evidence type="ECO:0000259" key="1">
    <source>
        <dbReference type="Pfam" id="PF17906"/>
    </source>
</evidence>
<evidence type="ECO:0000313" key="2">
    <source>
        <dbReference type="EMBL" id="KFM68491.1"/>
    </source>
</evidence>
<reference evidence="2 3" key="1">
    <citation type="submission" date="2013-11" db="EMBL/GenBank/DDBJ databases">
        <title>Genome sequencing of Stegodyphus mimosarum.</title>
        <authorList>
            <person name="Bechsgaard J."/>
        </authorList>
    </citation>
    <scope>NUCLEOTIDE SEQUENCE [LARGE SCALE GENOMIC DNA]</scope>
</reference>
<dbReference type="PANTHER" id="PTHR46060:SF1">
    <property type="entry name" value="MARINER MOS1 TRANSPOSASE-LIKE PROTEIN"/>
    <property type="match status" value="1"/>
</dbReference>
<dbReference type="GO" id="GO:0003676">
    <property type="term" value="F:nucleic acid binding"/>
    <property type="evidence" value="ECO:0007669"/>
    <property type="project" value="InterPro"/>
</dbReference>
<dbReference type="Proteomes" id="UP000054359">
    <property type="component" value="Unassembled WGS sequence"/>
</dbReference>
<accession>A0A087TTQ2</accession>
<dbReference type="EMBL" id="KK116692">
    <property type="protein sequence ID" value="KFM68491.1"/>
    <property type="molecule type" value="Genomic_DNA"/>
</dbReference>
<protein>
    <recommendedName>
        <fullName evidence="1">Mos1 transposase HTH domain-containing protein</fullName>
    </recommendedName>
</protein>
<dbReference type="Gene3D" id="3.30.420.10">
    <property type="entry name" value="Ribonuclease H-like superfamily/Ribonuclease H"/>
    <property type="match status" value="1"/>
</dbReference>
<dbReference type="STRING" id="407821.A0A087TTQ2"/>